<name>A0ABR2F919_9ROSI</name>
<evidence type="ECO:0000313" key="2">
    <source>
        <dbReference type="Proteomes" id="UP001472677"/>
    </source>
</evidence>
<protein>
    <submittedName>
        <fullName evidence="1">Uncharacterized protein</fullName>
    </submittedName>
</protein>
<proteinExistence type="predicted"/>
<dbReference type="Proteomes" id="UP001472677">
    <property type="component" value="Unassembled WGS sequence"/>
</dbReference>
<evidence type="ECO:0000313" key="1">
    <source>
        <dbReference type="EMBL" id="KAK8574831.1"/>
    </source>
</evidence>
<sequence length="104" mass="11800">MARPAPFPLVDWSFSSSGITPSLAHDREQISLHMKGNDFGLLDTTVGDVIMDCGASDEAFGRSNCSFPDTMELLESLSLERKLCRMFRSLRLETWSWVRTVYHK</sequence>
<gene>
    <name evidence="1" type="ORF">V6N12_062509</name>
</gene>
<reference evidence="1 2" key="1">
    <citation type="journal article" date="2024" name="G3 (Bethesda)">
        <title>Genome assembly of Hibiscus sabdariffa L. provides insights into metabolisms of medicinal natural products.</title>
        <authorList>
            <person name="Kim T."/>
        </authorList>
    </citation>
    <scope>NUCLEOTIDE SEQUENCE [LARGE SCALE GENOMIC DNA]</scope>
    <source>
        <strain evidence="1">TK-2024</strain>
        <tissue evidence="1">Old leaves</tissue>
    </source>
</reference>
<comment type="caution">
    <text evidence="1">The sequence shown here is derived from an EMBL/GenBank/DDBJ whole genome shotgun (WGS) entry which is preliminary data.</text>
</comment>
<accession>A0ABR2F919</accession>
<organism evidence="1 2">
    <name type="scientific">Hibiscus sabdariffa</name>
    <name type="common">roselle</name>
    <dbReference type="NCBI Taxonomy" id="183260"/>
    <lineage>
        <taxon>Eukaryota</taxon>
        <taxon>Viridiplantae</taxon>
        <taxon>Streptophyta</taxon>
        <taxon>Embryophyta</taxon>
        <taxon>Tracheophyta</taxon>
        <taxon>Spermatophyta</taxon>
        <taxon>Magnoliopsida</taxon>
        <taxon>eudicotyledons</taxon>
        <taxon>Gunneridae</taxon>
        <taxon>Pentapetalae</taxon>
        <taxon>rosids</taxon>
        <taxon>malvids</taxon>
        <taxon>Malvales</taxon>
        <taxon>Malvaceae</taxon>
        <taxon>Malvoideae</taxon>
        <taxon>Hibiscus</taxon>
    </lineage>
</organism>
<keyword evidence="2" id="KW-1185">Reference proteome</keyword>
<dbReference type="EMBL" id="JBBPBM010000007">
    <property type="protein sequence ID" value="KAK8574831.1"/>
    <property type="molecule type" value="Genomic_DNA"/>
</dbReference>